<comment type="subcellular location">
    <subcellularLocation>
        <location evidence="1 13">Cell membrane</location>
        <topology evidence="1 13">Multi-pass membrane protein</topology>
    </subcellularLocation>
</comment>
<evidence type="ECO:0000313" key="15">
    <source>
        <dbReference type="EMBL" id="TDL98791.1"/>
    </source>
</evidence>
<dbReference type="GO" id="GO:0006629">
    <property type="term" value="P:lipid metabolic process"/>
    <property type="evidence" value="ECO:0007669"/>
    <property type="project" value="UniProtKB-KW"/>
</dbReference>
<evidence type="ECO:0000259" key="14">
    <source>
        <dbReference type="Pfam" id="PF09924"/>
    </source>
</evidence>
<feature type="transmembrane region" description="Helical" evidence="13">
    <location>
        <begin position="129"/>
        <end position="149"/>
    </location>
</feature>
<keyword evidence="16" id="KW-1185">Reference proteome</keyword>
<dbReference type="NCBIfam" id="TIGR00374">
    <property type="entry name" value="flippase-like domain"/>
    <property type="match status" value="1"/>
</dbReference>
<reference evidence="15 16" key="1">
    <citation type="submission" date="2019-01" db="EMBL/GenBank/DDBJ databases">
        <title>Draft genome sequences of the type strains of six Macrococcus species.</title>
        <authorList>
            <person name="Mazhar S."/>
            <person name="Altermann E."/>
            <person name="Hill C."/>
            <person name="Mcauliffe O."/>
        </authorList>
    </citation>
    <scope>NUCLEOTIDE SEQUENCE [LARGE SCALE GENOMIC DNA]</scope>
    <source>
        <strain evidence="15 16">CCM4811</strain>
    </source>
</reference>
<evidence type="ECO:0000256" key="7">
    <source>
        <dbReference type="ARBA" id="ARBA00022692"/>
    </source>
</evidence>
<evidence type="ECO:0000256" key="6">
    <source>
        <dbReference type="ARBA" id="ARBA00022679"/>
    </source>
</evidence>
<feature type="transmembrane region" description="Helical" evidence="13">
    <location>
        <begin position="440"/>
        <end position="460"/>
    </location>
</feature>
<keyword evidence="8 13" id="KW-1133">Transmembrane helix</keyword>
<comment type="function">
    <text evidence="13">Catalyzes the transfer of a lysyl group from L-lysyl-tRNA(Lys) to membrane-bound phosphatidylglycerol (PG), which produces lysylphosphatidylglycerol (LPG), a major component of the bacterial membrane with a positive net charge. LPG synthesis contributes to bacterial virulence as it is involved in the resistance mechanism against cationic antimicrobial peptides (CAMP) produces by the host's immune system (defensins, cathelicidins) and by the competing microorganisms.</text>
</comment>
<evidence type="ECO:0000313" key="16">
    <source>
        <dbReference type="Proteomes" id="UP000295310"/>
    </source>
</evidence>
<comment type="catalytic activity">
    <reaction evidence="12 13">
        <text>L-lysyl-tRNA(Lys) + a 1,2-diacyl-sn-glycero-3-phospho-(1'-sn-glycerol) = a 1,2-diacyl-sn-glycero-3-phospho-1'-(3'-O-L-lysyl)-sn-glycerol + tRNA(Lys)</text>
        <dbReference type="Rhea" id="RHEA:10668"/>
        <dbReference type="Rhea" id="RHEA-COMP:9696"/>
        <dbReference type="Rhea" id="RHEA-COMP:9697"/>
        <dbReference type="ChEBI" id="CHEBI:64716"/>
        <dbReference type="ChEBI" id="CHEBI:75792"/>
        <dbReference type="ChEBI" id="CHEBI:78442"/>
        <dbReference type="ChEBI" id="CHEBI:78529"/>
        <dbReference type="EC" id="2.3.2.3"/>
    </reaction>
</comment>
<comment type="caution">
    <text evidence="15">The sequence shown here is derived from an EMBL/GenBank/DDBJ whole genome shotgun (WGS) entry which is preliminary data.</text>
</comment>
<accession>A0A4R6BFY7</accession>
<feature type="domain" description="Phosphatidylglycerol lysyltransferase C-terminal" evidence="14">
    <location>
        <begin position="528"/>
        <end position="812"/>
    </location>
</feature>
<dbReference type="Pfam" id="PF09924">
    <property type="entry name" value="LPG_synthase_C"/>
    <property type="match status" value="1"/>
</dbReference>
<feature type="transmembrane region" description="Helical" evidence="13">
    <location>
        <begin position="358"/>
        <end position="377"/>
    </location>
</feature>
<feature type="transmembrane region" description="Helical" evidence="13">
    <location>
        <begin position="480"/>
        <end position="502"/>
    </location>
</feature>
<dbReference type="InterPro" id="IPR051211">
    <property type="entry name" value="PG_lysyltransferase"/>
</dbReference>
<keyword evidence="5" id="KW-1003">Cell membrane</keyword>
<dbReference type="GO" id="GO:0005886">
    <property type="term" value="C:plasma membrane"/>
    <property type="evidence" value="ECO:0007669"/>
    <property type="project" value="UniProtKB-SubCell"/>
</dbReference>
<gene>
    <name evidence="13 15" type="primary">mprF</name>
    <name evidence="15" type="ORF">ERX27_01475</name>
</gene>
<keyword evidence="7 13" id="KW-0812">Transmembrane</keyword>
<name>A0A4R6BFY7_9STAP</name>
<evidence type="ECO:0000256" key="9">
    <source>
        <dbReference type="ARBA" id="ARBA00023098"/>
    </source>
</evidence>
<dbReference type="GO" id="GO:0046677">
    <property type="term" value="P:response to antibiotic"/>
    <property type="evidence" value="ECO:0007669"/>
    <property type="project" value="UniProtKB-KW"/>
</dbReference>
<dbReference type="EMBL" id="SCWA01000002">
    <property type="protein sequence ID" value="TDL98791.1"/>
    <property type="molecule type" value="Genomic_DNA"/>
</dbReference>
<evidence type="ECO:0000256" key="5">
    <source>
        <dbReference type="ARBA" id="ARBA00022475"/>
    </source>
</evidence>
<evidence type="ECO:0000256" key="2">
    <source>
        <dbReference type="ARBA" id="ARBA00008627"/>
    </source>
</evidence>
<sequence>MMNSRTLSYLKTALIFIFFTAAMVILSRELAQVNFKETIHLFRQLPTLNFILIIVAGLLAVLSLSLYDYVLTRQLNVNISLRHLLPVSFITNAFNNILGLGGLFGAGLRIFQYQPKSPDQAPLKRAISLLLLSTISGLSVLCYIAYGLIDIKAVPYGNWIVLFACIYAPAYIVFSIIKPISKDQRLLGVNFTLVSIIDWIAAILLFYFILHELNIEVPLTAVAGLFIIASLSGTISMIPGGLGAFDLVMLTGLGTLGISEEKGLLALLLYRTVYYFFPLLVALLLSVFEYKESAKTYIEDNKLLSSAAMTGSFIRAMQKASPYQFSGLIVALLTIITSLVYYFNHFLIVYDAIAERRYTYYAVIIIFHVAASLTLLISANGVMHGTKRATMLSILSTAVLLVTTFLSYGTIISYVWLTTILALLIYKYRKTTMIKRSLTPLKIVISATLITLLLAVNHWVTIDMLEIYPHKATHFDDQLLGALMWGTVLIFAVVSALLTYYYSRKYNHLLTEEVTEEELKSIIEIEGSYVSHLAFTGDKSFFLNEERDAFLMFHKTKNALIVMGDPVGNHEHFEQLLMDFYDKAFFLGHDVIFYQVQSKYLPLYHGFGNHFFKIGEEALIPLQDFTVSGKKQRAFRATLNKLEKEGYTFSIVEAPFEDEFIEELKRVSDAWLNGKQEMRFSVGAFTRHYLEQAPIAVIKDTENHIVAFSTLMPTHYNNTLSVDLIRWLPDLDIPAMDALYLNMLLYSKEQGYDYFNMGMATLSNVGQNRYGYARERVAGHVFNHFNNLYSFQGLRKYKQKYNPEWNERFVVYRTYTSLVWNLMRIGLTINKK</sequence>
<keyword evidence="6 13" id="KW-0808">Transferase</keyword>
<feature type="transmembrane region" description="Helical" evidence="13">
    <location>
        <begin position="411"/>
        <end position="428"/>
    </location>
</feature>
<keyword evidence="11 13" id="KW-0046">Antibiotic resistance</keyword>
<dbReference type="NCBIfam" id="NF033480">
    <property type="entry name" value="bifunc_MprF"/>
    <property type="match status" value="1"/>
</dbReference>
<dbReference type="Proteomes" id="UP000295310">
    <property type="component" value="Unassembled WGS sequence"/>
</dbReference>
<dbReference type="OrthoDB" id="145485at2"/>
<feature type="transmembrane region" description="Helical" evidence="13">
    <location>
        <begin position="264"/>
        <end position="288"/>
    </location>
</feature>
<dbReference type="PANTHER" id="PTHR34697:SF2">
    <property type="entry name" value="PHOSPHATIDYLGLYCEROL LYSYLTRANSFERASE"/>
    <property type="match status" value="1"/>
</dbReference>
<dbReference type="InterPro" id="IPR022791">
    <property type="entry name" value="L-PG_synthase/AglD"/>
</dbReference>
<evidence type="ECO:0000256" key="4">
    <source>
        <dbReference type="ARBA" id="ARBA00021546"/>
    </source>
</evidence>
<evidence type="ECO:0000256" key="11">
    <source>
        <dbReference type="ARBA" id="ARBA00023251"/>
    </source>
</evidence>
<feature type="transmembrane region" description="Helical" evidence="13">
    <location>
        <begin position="325"/>
        <end position="343"/>
    </location>
</feature>
<evidence type="ECO:0000256" key="3">
    <source>
        <dbReference type="ARBA" id="ARBA00012014"/>
    </source>
</evidence>
<comment type="similarity">
    <text evidence="2 13">Belongs to the LPG synthase family.</text>
</comment>
<dbReference type="GO" id="GO:0055091">
    <property type="term" value="P:phospholipid homeostasis"/>
    <property type="evidence" value="ECO:0007669"/>
    <property type="project" value="TreeGrafter"/>
</dbReference>
<dbReference type="EC" id="2.3.2.3" evidence="3 13"/>
<keyword evidence="9 13" id="KW-0443">Lipid metabolism</keyword>
<evidence type="ECO:0000256" key="1">
    <source>
        <dbReference type="ARBA" id="ARBA00004651"/>
    </source>
</evidence>
<feature type="transmembrane region" description="Helical" evidence="13">
    <location>
        <begin position="155"/>
        <end position="174"/>
    </location>
</feature>
<feature type="transmembrane region" description="Helical" evidence="13">
    <location>
        <begin position="6"/>
        <end position="26"/>
    </location>
</feature>
<keyword evidence="10 13" id="KW-0472">Membrane</keyword>
<dbReference type="PANTHER" id="PTHR34697">
    <property type="entry name" value="PHOSPHATIDYLGLYCEROL LYSYLTRANSFERASE"/>
    <property type="match status" value="1"/>
</dbReference>
<evidence type="ECO:0000256" key="10">
    <source>
        <dbReference type="ARBA" id="ARBA00023136"/>
    </source>
</evidence>
<feature type="transmembrane region" description="Helical" evidence="13">
    <location>
        <begin position="186"/>
        <end position="209"/>
    </location>
</feature>
<dbReference type="GO" id="GO:0050071">
    <property type="term" value="F:phosphatidylglycerol lysyltransferase activity"/>
    <property type="evidence" value="ECO:0007669"/>
    <property type="project" value="UniProtKB-EC"/>
</dbReference>
<dbReference type="Pfam" id="PF03706">
    <property type="entry name" value="LPG_synthase_TM"/>
    <property type="match status" value="1"/>
</dbReference>
<organism evidence="15 16">
    <name type="scientific">Macrococcus brunensis</name>
    <dbReference type="NCBI Taxonomy" id="198483"/>
    <lineage>
        <taxon>Bacteria</taxon>
        <taxon>Bacillati</taxon>
        <taxon>Bacillota</taxon>
        <taxon>Bacilli</taxon>
        <taxon>Bacillales</taxon>
        <taxon>Staphylococcaceae</taxon>
        <taxon>Macrococcus</taxon>
    </lineage>
</organism>
<feature type="transmembrane region" description="Helical" evidence="13">
    <location>
        <begin position="47"/>
        <end position="67"/>
    </location>
</feature>
<protein>
    <recommendedName>
        <fullName evidence="4 13">Phosphatidylglycerol lysyltransferase</fullName>
        <ecNumber evidence="3 13">2.3.2.3</ecNumber>
    </recommendedName>
    <alternativeName>
        <fullName evidence="13">Lysylphosphatidylglycerol synthase</fullName>
    </alternativeName>
</protein>
<proteinExistence type="inferred from homology"/>
<dbReference type="InterPro" id="IPR016181">
    <property type="entry name" value="Acyl_CoA_acyltransferase"/>
</dbReference>
<evidence type="ECO:0000256" key="12">
    <source>
        <dbReference type="ARBA" id="ARBA00047540"/>
    </source>
</evidence>
<feature type="transmembrane region" description="Helical" evidence="13">
    <location>
        <begin position="87"/>
        <end position="108"/>
    </location>
</feature>
<dbReference type="AlphaFoldDB" id="A0A4R6BFY7"/>
<dbReference type="InterPro" id="IPR024320">
    <property type="entry name" value="LPG_synthase_C"/>
</dbReference>
<dbReference type="SUPFAM" id="SSF55729">
    <property type="entry name" value="Acyl-CoA N-acyltransferases (Nat)"/>
    <property type="match status" value="1"/>
</dbReference>
<evidence type="ECO:0000256" key="13">
    <source>
        <dbReference type="RuleBase" id="RU363042"/>
    </source>
</evidence>
<evidence type="ECO:0000256" key="8">
    <source>
        <dbReference type="ARBA" id="ARBA00022989"/>
    </source>
</evidence>